<comment type="subcellular location">
    <subcellularLocation>
        <location evidence="1">Membrane</location>
        <topology evidence="1">Multi-pass membrane protein</topology>
    </subcellularLocation>
</comment>
<dbReference type="Pfam" id="PF03600">
    <property type="entry name" value="CitMHS"/>
    <property type="match status" value="1"/>
</dbReference>
<dbReference type="Proteomes" id="UP001281761">
    <property type="component" value="Unassembled WGS sequence"/>
</dbReference>
<feature type="transmembrane region" description="Helical" evidence="7">
    <location>
        <begin position="544"/>
        <end position="577"/>
    </location>
</feature>
<feature type="transmembrane region" description="Helical" evidence="7">
    <location>
        <begin position="773"/>
        <end position="801"/>
    </location>
</feature>
<keyword evidence="10" id="KW-1185">Reference proteome</keyword>
<evidence type="ECO:0000256" key="3">
    <source>
        <dbReference type="ARBA" id="ARBA00022692"/>
    </source>
</evidence>
<organism evidence="9 10">
    <name type="scientific">Blattamonas nauphoetae</name>
    <dbReference type="NCBI Taxonomy" id="2049346"/>
    <lineage>
        <taxon>Eukaryota</taxon>
        <taxon>Metamonada</taxon>
        <taxon>Preaxostyla</taxon>
        <taxon>Oxymonadida</taxon>
        <taxon>Blattamonas</taxon>
    </lineage>
</organism>
<dbReference type="InterPro" id="IPR004331">
    <property type="entry name" value="SPX_dom"/>
</dbReference>
<feature type="transmembrane region" description="Helical" evidence="7">
    <location>
        <begin position="671"/>
        <end position="694"/>
    </location>
</feature>
<keyword evidence="3 7" id="KW-0812">Transmembrane</keyword>
<feature type="transmembrane region" description="Helical" evidence="7">
    <location>
        <begin position="858"/>
        <end position="880"/>
    </location>
</feature>
<feature type="transmembrane region" description="Helical" evidence="7">
    <location>
        <begin position="455"/>
        <end position="486"/>
    </location>
</feature>
<evidence type="ECO:0000256" key="5">
    <source>
        <dbReference type="ARBA" id="ARBA00023136"/>
    </source>
</evidence>
<keyword evidence="2" id="KW-0813">Transport</keyword>
<dbReference type="PANTHER" id="PTHR10283">
    <property type="entry name" value="SOLUTE CARRIER FAMILY 13 MEMBER"/>
    <property type="match status" value="1"/>
</dbReference>
<dbReference type="PROSITE" id="PS51382">
    <property type="entry name" value="SPX"/>
    <property type="match status" value="1"/>
</dbReference>
<feature type="transmembrane region" description="Helical" evidence="7">
    <location>
        <begin position="638"/>
        <end position="659"/>
    </location>
</feature>
<protein>
    <submittedName>
        <fullName evidence="9">Divalent Anion:Na+ Symporter</fullName>
    </submittedName>
</protein>
<name>A0ABQ9WX46_9EUKA</name>
<evidence type="ECO:0000256" key="2">
    <source>
        <dbReference type="ARBA" id="ARBA00022448"/>
    </source>
</evidence>
<evidence type="ECO:0000259" key="8">
    <source>
        <dbReference type="PROSITE" id="PS51382"/>
    </source>
</evidence>
<comment type="caution">
    <text evidence="9">The sequence shown here is derived from an EMBL/GenBank/DDBJ whole genome shotgun (WGS) entry which is preliminary data.</text>
</comment>
<evidence type="ECO:0000256" key="7">
    <source>
        <dbReference type="SAM" id="Phobius"/>
    </source>
</evidence>
<evidence type="ECO:0000256" key="4">
    <source>
        <dbReference type="ARBA" id="ARBA00022989"/>
    </source>
</evidence>
<sequence length="883" mass="97585">MKYKAQFKRLRVERWGTEYLQYHELESSLHRVFHKYQPTDIHPAQAHDPIEPAKSLSRAQSKFQLDDARQLLHDRRQLENEQGIESTQPLSPSTDHQPTKPVLPNRTSRRTGKPPAQDGAETKAMFSIQAGDSSSADSVSIRPRPSNRRRFFSGEPSVSDGTADITAFSSLSHDGQLSVVVPQWISLFQAELDRVTQFVDQEMAKQQELYNSLSKAIKSAHVNQTAVLELKRRFLELSTDLSELSSFITVNQRGFAKLITKINHYVQSLTIPDSDKTSLKGEITKLQQETVSVFDQLTKPGPFIESLHTLFVDTFSVGRLAGNGTVEKRVELSAMTDPQFEKYQLSLLEEIQDSTEAQLAWRRNTIASQIARFRGKAQVPEGINVSDGDHGVHLQKEEEGKTDVVARVGIDQKPKVKFYFKVKYHAMVIAFAVLLIFALLPWPEDYARQMRCLGMLVWACVMWGMDAAPSHVTAICIPFLACLLQLGRKKGLAWSEQLITATISNTPYLAIGGFSIALAMKNSGLDQKLSAAILSFKFVRRPRIFVLVAILMEVVLTMFISSVSSTVLVVSFILPVIRELPPNSTFIKALLMSIAMAGNAGGMTTPLASPQSLVGMGEITKILGERTTLNFGKWTISAFPHALTTIGVTYFLLFCFFPVDIPTVPCPPTKLTCLTFKQAYVTVVSLITIVFWFILPYCPFLGSEAIISLIPFVAFFGFNCVQKPGISELPWPMIMLVLGGGALGECVKESTLLDLITQIIGGFIQKVPFYVQLVILCGVCSFVSIFISHTVAALVLIPIVGSLVGGEAKHAELILMACTMCMSPIMILPVASFPNMCTAAVEDADHKPYLKSGDFGKFGGTVTIVSFLSVISVFYGWGLVMKL</sequence>
<evidence type="ECO:0000256" key="6">
    <source>
        <dbReference type="SAM" id="MobiDB-lite"/>
    </source>
</evidence>
<reference evidence="9 10" key="1">
    <citation type="journal article" date="2022" name="bioRxiv">
        <title>Genomics of Preaxostyla Flagellates Illuminates Evolutionary Transitions and the Path Towards Mitochondrial Loss.</title>
        <authorList>
            <person name="Novak L.V.F."/>
            <person name="Treitli S.C."/>
            <person name="Pyrih J."/>
            <person name="Halakuc P."/>
            <person name="Pipaliya S.V."/>
            <person name="Vacek V."/>
            <person name="Brzon O."/>
            <person name="Soukal P."/>
            <person name="Eme L."/>
            <person name="Dacks J.B."/>
            <person name="Karnkowska A."/>
            <person name="Elias M."/>
            <person name="Hampl V."/>
        </authorList>
    </citation>
    <scope>NUCLEOTIDE SEQUENCE [LARGE SCALE GENOMIC DNA]</scope>
    <source>
        <strain evidence="9">NAU3</strain>
        <tissue evidence="9">Gut</tissue>
    </source>
</reference>
<proteinExistence type="predicted"/>
<feature type="transmembrane region" description="Helical" evidence="7">
    <location>
        <begin position="498"/>
        <end position="520"/>
    </location>
</feature>
<feature type="domain" description="SPX" evidence="8">
    <location>
        <begin position="1"/>
        <end position="276"/>
    </location>
</feature>
<feature type="transmembrane region" description="Helical" evidence="7">
    <location>
        <begin position="813"/>
        <end position="833"/>
    </location>
</feature>
<feature type="transmembrane region" description="Helical" evidence="7">
    <location>
        <begin position="424"/>
        <end position="443"/>
    </location>
</feature>
<evidence type="ECO:0000313" key="9">
    <source>
        <dbReference type="EMBL" id="KAK2944090.1"/>
    </source>
</evidence>
<feature type="compositionally biased region" description="Polar residues" evidence="6">
    <location>
        <begin position="83"/>
        <end position="96"/>
    </location>
</feature>
<dbReference type="PANTHER" id="PTHR10283:SF92">
    <property type="entry name" value="LOW-AFFINITY PHOSPHATE TRANSPORTER PHO91"/>
    <property type="match status" value="1"/>
</dbReference>
<feature type="region of interest" description="Disordered" evidence="6">
    <location>
        <begin position="79"/>
        <end position="159"/>
    </location>
</feature>
<evidence type="ECO:0000256" key="1">
    <source>
        <dbReference type="ARBA" id="ARBA00004141"/>
    </source>
</evidence>
<keyword evidence="4 7" id="KW-1133">Transmembrane helix</keyword>
<gene>
    <name evidence="9" type="ORF">BLNAU_20974</name>
</gene>
<evidence type="ECO:0000313" key="10">
    <source>
        <dbReference type="Proteomes" id="UP001281761"/>
    </source>
</evidence>
<keyword evidence="5 7" id="KW-0472">Membrane</keyword>
<dbReference type="InterPro" id="IPR004680">
    <property type="entry name" value="Cit_transptr-like_dom"/>
</dbReference>
<accession>A0ABQ9WX46</accession>
<dbReference type="EMBL" id="JARBJD010000314">
    <property type="protein sequence ID" value="KAK2944090.1"/>
    <property type="molecule type" value="Genomic_DNA"/>
</dbReference>